<sequence length="286" mass="33495">MDEQRFKEVFKDAAAEIVQELREFRGEFREFREETKREMDEIKKEMGQHKSKMKGMKERATAVEERVNCAEERETILVEVMETLTQDMDEIQKRVEYLENKSRQMNVRIYNVKENNDPANMRNFVETLLHETLQIPKEQLGIVAAHRSGATQKADASGNKPRSIIARFPTWEAKQQVLKAAWGKKEVLYRGGRIYLDQDFTAKLQTQRKGFMRIRSHLREKGIKAHVRYPAKLFVLEENGTRIFNTPQDAEQAYGLTPSARPKDRGEWVHQLKLLGWERVRNGSEG</sequence>
<dbReference type="InterPro" id="IPR004244">
    <property type="entry name" value="Transposase_22"/>
</dbReference>
<proteinExistence type="predicted"/>
<feature type="coiled-coil region" evidence="1">
    <location>
        <begin position="14"/>
        <end position="108"/>
    </location>
</feature>
<dbReference type="AlphaFoldDB" id="A0AAV2LKG2"/>
<dbReference type="Gene3D" id="3.30.70.1820">
    <property type="entry name" value="L1 transposable element, RRM domain"/>
    <property type="match status" value="1"/>
</dbReference>
<accession>A0AAV2LKG2</accession>
<keyword evidence="1" id="KW-0175">Coiled coil</keyword>
<reference evidence="2 3" key="1">
    <citation type="submission" date="2024-04" db="EMBL/GenBank/DDBJ databases">
        <authorList>
            <person name="Waldvogel A.-M."/>
            <person name="Schoenle A."/>
        </authorList>
    </citation>
    <scope>NUCLEOTIDE SEQUENCE [LARGE SCALE GENOMIC DNA]</scope>
</reference>
<dbReference type="EMBL" id="OZ035825">
    <property type="protein sequence ID" value="CAL1600873.1"/>
    <property type="molecule type" value="Genomic_DNA"/>
</dbReference>
<dbReference type="SUPFAM" id="SSF57997">
    <property type="entry name" value="Tropomyosin"/>
    <property type="match status" value="1"/>
</dbReference>
<keyword evidence="3" id="KW-1185">Reference proteome</keyword>
<name>A0AAV2LKG2_KNICA</name>
<dbReference type="PANTHER" id="PTHR11505">
    <property type="entry name" value="L1 TRANSPOSABLE ELEMENT-RELATED"/>
    <property type="match status" value="1"/>
</dbReference>
<organism evidence="2 3">
    <name type="scientific">Knipowitschia caucasica</name>
    <name type="common">Caucasian dwarf goby</name>
    <name type="synonym">Pomatoschistus caucasicus</name>
    <dbReference type="NCBI Taxonomy" id="637954"/>
    <lineage>
        <taxon>Eukaryota</taxon>
        <taxon>Metazoa</taxon>
        <taxon>Chordata</taxon>
        <taxon>Craniata</taxon>
        <taxon>Vertebrata</taxon>
        <taxon>Euteleostomi</taxon>
        <taxon>Actinopterygii</taxon>
        <taxon>Neopterygii</taxon>
        <taxon>Teleostei</taxon>
        <taxon>Neoteleostei</taxon>
        <taxon>Acanthomorphata</taxon>
        <taxon>Gobiaria</taxon>
        <taxon>Gobiiformes</taxon>
        <taxon>Gobioidei</taxon>
        <taxon>Gobiidae</taxon>
        <taxon>Gobiinae</taxon>
        <taxon>Knipowitschia</taxon>
    </lineage>
</organism>
<evidence type="ECO:0008006" key="4">
    <source>
        <dbReference type="Google" id="ProtNLM"/>
    </source>
</evidence>
<evidence type="ECO:0000313" key="3">
    <source>
        <dbReference type="Proteomes" id="UP001497482"/>
    </source>
</evidence>
<protein>
    <recommendedName>
        <fullName evidence="4">L1 transposable element RRM domain-containing protein</fullName>
    </recommendedName>
</protein>
<gene>
    <name evidence="2" type="ORF">KC01_LOCUS28943</name>
</gene>
<evidence type="ECO:0000256" key="1">
    <source>
        <dbReference type="SAM" id="Coils"/>
    </source>
</evidence>
<evidence type="ECO:0000313" key="2">
    <source>
        <dbReference type="EMBL" id="CAL1600873.1"/>
    </source>
</evidence>
<dbReference type="Proteomes" id="UP001497482">
    <property type="component" value="Chromosome 3"/>
</dbReference>